<comment type="caution">
    <text evidence="6">The sequence shown here is derived from an EMBL/GenBank/DDBJ whole genome shotgun (WGS) entry which is preliminary data.</text>
</comment>
<keyword evidence="2" id="KW-0813">Transport</keyword>
<dbReference type="PROSITE" id="PS51318">
    <property type="entry name" value="TAT"/>
    <property type="match status" value="1"/>
</dbReference>
<dbReference type="Gene3D" id="3.40.50.1980">
    <property type="entry name" value="Nitrogenase molybdenum iron protein domain"/>
    <property type="match status" value="2"/>
</dbReference>
<evidence type="ECO:0000259" key="5">
    <source>
        <dbReference type="Pfam" id="PF01497"/>
    </source>
</evidence>
<feature type="compositionally biased region" description="Low complexity" evidence="4">
    <location>
        <begin position="25"/>
        <end position="38"/>
    </location>
</feature>
<dbReference type="eggNOG" id="arCOG06180">
    <property type="taxonomic scope" value="Archaea"/>
</dbReference>
<dbReference type="SUPFAM" id="SSF53807">
    <property type="entry name" value="Helical backbone' metal receptor"/>
    <property type="match status" value="1"/>
</dbReference>
<evidence type="ECO:0000256" key="3">
    <source>
        <dbReference type="ARBA" id="ARBA00022729"/>
    </source>
</evidence>
<dbReference type="PATRIC" id="fig|797114.5.peg.189"/>
<dbReference type="OrthoDB" id="304381at2157"/>
<feature type="region of interest" description="Disordered" evidence="4">
    <location>
        <begin position="25"/>
        <end position="83"/>
    </location>
</feature>
<organism evidence="6 7">
    <name type="scientific">Halosimplex carlsbadense 2-9-1</name>
    <dbReference type="NCBI Taxonomy" id="797114"/>
    <lineage>
        <taxon>Archaea</taxon>
        <taxon>Methanobacteriati</taxon>
        <taxon>Methanobacteriota</taxon>
        <taxon>Stenosarchaea group</taxon>
        <taxon>Halobacteria</taxon>
        <taxon>Halobacteriales</taxon>
        <taxon>Haloarculaceae</taxon>
        <taxon>Halosimplex</taxon>
    </lineage>
</organism>
<dbReference type="Pfam" id="PF01497">
    <property type="entry name" value="Peripla_BP_2"/>
    <property type="match status" value="1"/>
</dbReference>
<evidence type="ECO:0000256" key="2">
    <source>
        <dbReference type="ARBA" id="ARBA00022448"/>
    </source>
</evidence>
<keyword evidence="3" id="KW-0732">Signal</keyword>
<dbReference type="InterPro" id="IPR006311">
    <property type="entry name" value="TAT_signal"/>
</dbReference>
<gene>
    <name evidence="6" type="ORF">C475_00952</name>
</gene>
<evidence type="ECO:0000256" key="4">
    <source>
        <dbReference type="SAM" id="MobiDB-lite"/>
    </source>
</evidence>
<dbReference type="EMBL" id="AOIU01000004">
    <property type="protein sequence ID" value="ELZ30259.1"/>
    <property type="molecule type" value="Genomic_DNA"/>
</dbReference>
<keyword evidence="7" id="KW-1185">Reference proteome</keyword>
<dbReference type="InterPro" id="IPR051313">
    <property type="entry name" value="Bact_iron-sidero_bind"/>
</dbReference>
<dbReference type="STRING" id="797114.C475_00952"/>
<feature type="domain" description="Fe/B12 periplasmic-binding" evidence="5">
    <location>
        <begin position="113"/>
        <end position="368"/>
    </location>
</feature>
<dbReference type="PANTHER" id="PTHR30532">
    <property type="entry name" value="IRON III DICITRATE-BINDING PERIPLASMIC PROTEIN"/>
    <property type="match status" value="1"/>
</dbReference>
<dbReference type="Proteomes" id="UP000011626">
    <property type="component" value="Unassembled WGS sequence"/>
</dbReference>
<evidence type="ECO:0000256" key="1">
    <source>
        <dbReference type="ARBA" id="ARBA00004196"/>
    </source>
</evidence>
<dbReference type="PANTHER" id="PTHR30532:SF1">
    <property type="entry name" value="IRON(3+)-HYDROXAMATE-BINDING PROTEIN FHUD"/>
    <property type="match status" value="1"/>
</dbReference>
<protein>
    <recommendedName>
        <fullName evidence="5">Fe/B12 periplasmic-binding domain-containing protein</fullName>
    </recommendedName>
</protein>
<sequence length="410" mass="44673">MADFDSDATRRAYLAGAAAVLGGSALAGCASDGGSTDTPADEGDPTATPTATPTDAQTPTEASGTATETPATTQSSSVETPYSVSMEPMGSVEFDSVPETWVANNGSWADMGVALGLEPPEGVWLKNRYHTDYYDSIPGVSVDKSDMVSLYQDGGIDKEIFYELDADVHVFDPNFLMNRFTGWEQSDVDEITSEIAPVFGNCIYAQHYPWHSDYRYYTLMEGFEKLAQVFGRTDRYEAFEAVHDDFQSNLAPVVPNQGSRPEVAVLWGVGNEPEEYYPYVIGEGTGFKHLTDLRVRDALASTDIKDFHGSRAAIDLETLLKVDPEVMMLRGYEAMSASEFRDTVVSFLEDHQTASALTAVQNGDVYRAGGLYQGPITSMVLTERTASQLYGADAELFDRERVAEIVAGDL</sequence>
<name>M0D7X6_9EURY</name>
<feature type="compositionally biased region" description="Low complexity" evidence="4">
    <location>
        <begin position="45"/>
        <end position="62"/>
    </location>
</feature>
<feature type="compositionally biased region" description="Polar residues" evidence="4">
    <location>
        <begin position="63"/>
        <end position="83"/>
    </location>
</feature>
<dbReference type="RefSeq" id="WP_006881844.1">
    <property type="nucleotide sequence ID" value="NZ_AOIU01000004.1"/>
</dbReference>
<proteinExistence type="predicted"/>
<evidence type="ECO:0000313" key="6">
    <source>
        <dbReference type="EMBL" id="ELZ30259.1"/>
    </source>
</evidence>
<dbReference type="InterPro" id="IPR002491">
    <property type="entry name" value="ABC_transptr_periplasmic_BD"/>
</dbReference>
<comment type="subcellular location">
    <subcellularLocation>
        <location evidence="1">Cell envelope</location>
    </subcellularLocation>
</comment>
<reference evidence="6 7" key="1">
    <citation type="journal article" date="2014" name="PLoS Genet.">
        <title>Phylogenetically driven sequencing of extremely halophilic archaea reveals strategies for static and dynamic osmo-response.</title>
        <authorList>
            <person name="Becker E.A."/>
            <person name="Seitzer P.M."/>
            <person name="Tritt A."/>
            <person name="Larsen D."/>
            <person name="Krusor M."/>
            <person name="Yao A.I."/>
            <person name="Wu D."/>
            <person name="Madern D."/>
            <person name="Eisen J.A."/>
            <person name="Darling A.E."/>
            <person name="Facciotti M.T."/>
        </authorList>
    </citation>
    <scope>NUCLEOTIDE SEQUENCE [LARGE SCALE GENOMIC DNA]</scope>
    <source>
        <strain evidence="6 7">2-9-1</strain>
    </source>
</reference>
<accession>M0D7X6</accession>
<dbReference type="AlphaFoldDB" id="M0D7X6"/>
<evidence type="ECO:0000313" key="7">
    <source>
        <dbReference type="Proteomes" id="UP000011626"/>
    </source>
</evidence>